<evidence type="ECO:0000313" key="4">
    <source>
        <dbReference type="Proteomes" id="UP000481153"/>
    </source>
</evidence>
<dbReference type="AlphaFoldDB" id="A0A6G0WZ49"/>
<feature type="domain" description="HTH CENPB-type" evidence="2">
    <location>
        <begin position="69"/>
        <end position="141"/>
    </location>
</feature>
<evidence type="ECO:0000259" key="2">
    <source>
        <dbReference type="PROSITE" id="PS51253"/>
    </source>
</evidence>
<gene>
    <name evidence="3" type="ORF">Ae201684_010169</name>
</gene>
<organism evidence="3 4">
    <name type="scientific">Aphanomyces euteiches</name>
    <dbReference type="NCBI Taxonomy" id="100861"/>
    <lineage>
        <taxon>Eukaryota</taxon>
        <taxon>Sar</taxon>
        <taxon>Stramenopiles</taxon>
        <taxon>Oomycota</taxon>
        <taxon>Saprolegniomycetes</taxon>
        <taxon>Saprolegniales</taxon>
        <taxon>Verrucalvaceae</taxon>
        <taxon>Aphanomyces</taxon>
    </lineage>
</organism>
<dbReference type="Gene3D" id="1.10.10.60">
    <property type="entry name" value="Homeodomain-like"/>
    <property type="match status" value="1"/>
</dbReference>
<dbReference type="SMART" id="SM00674">
    <property type="entry name" value="CENPB"/>
    <property type="match status" value="1"/>
</dbReference>
<dbReference type="InterPro" id="IPR009057">
    <property type="entry name" value="Homeodomain-like_sf"/>
</dbReference>
<accession>A0A6G0WZ49</accession>
<proteinExistence type="predicted"/>
<keyword evidence="4" id="KW-1185">Reference proteome</keyword>
<dbReference type="InterPro" id="IPR036397">
    <property type="entry name" value="RNaseH_sf"/>
</dbReference>
<dbReference type="GO" id="GO:0005634">
    <property type="term" value="C:nucleus"/>
    <property type="evidence" value="ECO:0007669"/>
    <property type="project" value="TreeGrafter"/>
</dbReference>
<dbReference type="InterPro" id="IPR050863">
    <property type="entry name" value="CenT-Element_Derived"/>
</dbReference>
<dbReference type="InterPro" id="IPR004875">
    <property type="entry name" value="DDE_SF_endonuclease_dom"/>
</dbReference>
<sequence length="411" mass="47012">MPSSKRLTLQQKDPIRQYYKSMAPQRYTTVIDWTYQQYGIKPHITTIRRILKDNRTCDYANINEAAANKRCYLRMPKFPELDSLVYAWVTRANAQGACITGAVIVRKALQFANELHIDGQVVCSVGWLVNFQRRHNLKMHRLHGEAMSVDPKTVEDGRKQLLIETSMYDKRDIYNMDETGLFYNYQPCTTITNVPRNGQKKDKRRISVALTTNADGTHKLSLLFIGKAQRPRCFGSMSAEQLGFLYRNNRKAWMTSALFSEWINDVNMAMERDNRSILLILDNASSHSTVRVNLINVVVLMLPPNTTSVLQPMDAGIIASFKQNYRRRQVDHAIQLIDNGLPDCLTKEKNLYAVDVRTAMEWSLEAWNDVSLKTIQNCWDHTGIVSERSLSSQVASLTTSSGHSIELLLND</sequence>
<dbReference type="Pfam" id="PF03221">
    <property type="entry name" value="HTH_Tnp_Tc5"/>
    <property type="match status" value="1"/>
</dbReference>
<dbReference type="GO" id="GO:0003677">
    <property type="term" value="F:DNA binding"/>
    <property type="evidence" value="ECO:0007669"/>
    <property type="project" value="UniProtKB-KW"/>
</dbReference>
<dbReference type="PANTHER" id="PTHR19303">
    <property type="entry name" value="TRANSPOSON"/>
    <property type="match status" value="1"/>
</dbReference>
<dbReference type="EMBL" id="VJMJ01000128">
    <property type="protein sequence ID" value="KAF0732840.1"/>
    <property type="molecule type" value="Genomic_DNA"/>
</dbReference>
<name>A0A6G0WZ49_9STRA</name>
<evidence type="ECO:0000256" key="1">
    <source>
        <dbReference type="ARBA" id="ARBA00023125"/>
    </source>
</evidence>
<dbReference type="Proteomes" id="UP000481153">
    <property type="component" value="Unassembled WGS sequence"/>
</dbReference>
<protein>
    <recommendedName>
        <fullName evidence="2">HTH CENPB-type domain-containing protein</fullName>
    </recommendedName>
</protein>
<dbReference type="Gene3D" id="3.30.420.10">
    <property type="entry name" value="Ribonuclease H-like superfamily/Ribonuclease H"/>
    <property type="match status" value="1"/>
</dbReference>
<dbReference type="VEuPathDB" id="FungiDB:AeMF1_020293"/>
<keyword evidence="1" id="KW-0238">DNA-binding</keyword>
<dbReference type="PANTHER" id="PTHR19303:SF73">
    <property type="entry name" value="PROTEIN PDC2"/>
    <property type="match status" value="1"/>
</dbReference>
<dbReference type="PROSITE" id="PS51253">
    <property type="entry name" value="HTH_CENPB"/>
    <property type="match status" value="1"/>
</dbReference>
<dbReference type="SUPFAM" id="SSF46689">
    <property type="entry name" value="Homeodomain-like"/>
    <property type="match status" value="1"/>
</dbReference>
<dbReference type="InterPro" id="IPR006600">
    <property type="entry name" value="HTH_CenpB_DNA-bd_dom"/>
</dbReference>
<evidence type="ECO:0000313" key="3">
    <source>
        <dbReference type="EMBL" id="KAF0732840.1"/>
    </source>
</evidence>
<comment type="caution">
    <text evidence="3">The sequence shown here is derived from an EMBL/GenBank/DDBJ whole genome shotgun (WGS) entry which is preliminary data.</text>
</comment>
<reference evidence="3 4" key="1">
    <citation type="submission" date="2019-07" db="EMBL/GenBank/DDBJ databases">
        <title>Genomics analysis of Aphanomyces spp. identifies a new class of oomycete effector associated with host adaptation.</title>
        <authorList>
            <person name="Gaulin E."/>
        </authorList>
    </citation>
    <scope>NUCLEOTIDE SEQUENCE [LARGE SCALE GENOMIC DNA]</scope>
    <source>
        <strain evidence="3 4">ATCC 201684</strain>
    </source>
</reference>
<dbReference type="Pfam" id="PF03184">
    <property type="entry name" value="DDE_1"/>
    <property type="match status" value="1"/>
</dbReference>